<comment type="caution">
    <text evidence="2">The sequence shown here is derived from an EMBL/GenBank/DDBJ whole genome shotgun (WGS) entry which is preliminary data.</text>
</comment>
<dbReference type="CDD" id="cd01301">
    <property type="entry name" value="rDP_like"/>
    <property type="match status" value="1"/>
</dbReference>
<keyword evidence="3" id="KW-1185">Reference proteome</keyword>
<dbReference type="RefSeq" id="WP_273638352.1">
    <property type="nucleotide sequence ID" value="NZ_JAQQXP010000001.1"/>
</dbReference>
<sequence length="410" mass="44642">MKKYIKTTLCALTVAAAGSAVGATTTPPTKEALHESLVVMDTHLDTPALLVQPGFDIMHAHTFDDDFSQVDVPRMNEGGLDGGFWVIYTPQGPVTPDGFIAARDTALLRVMAIHKMVAANSDTFALATEPEDAKLIAQQGKKIVYISMENAYPLGEDLSLLETFYKMGLRMVGPVHFKNNQFGDSSTDPDGTQYGGLSPLGKQLVKKANELGIVLDGSHAHDTLLEDMIELSKTPVILSHSGTKAIYEHPRNIDDALLKKLVDSGGVIHVNAYGSYLKELPSDPQRRKAYGALYQQMGNIASMTPDEVAALKAQRKQIDMEHPAVRATFEDYMAHFLHILEVAGPKHTGVGADWDGGGGVEKMMDVAALPLITERLLAEGYTEQDLADIWGNNVLRLLQQAKDYAESLKQ</sequence>
<reference evidence="2 3" key="1">
    <citation type="submission" date="2022-10" db="EMBL/GenBank/DDBJ databases">
        <title>Alteromonas sp. chi3 Genome sequencing.</title>
        <authorList>
            <person name="Park S."/>
        </authorList>
    </citation>
    <scope>NUCLEOTIDE SEQUENCE [LARGE SCALE GENOMIC DNA]</scope>
    <source>
        <strain evidence="3">chi3</strain>
    </source>
</reference>
<protein>
    <submittedName>
        <fullName evidence="2">Dipeptidase</fullName>
    </submittedName>
</protein>
<feature type="signal peptide" evidence="1">
    <location>
        <begin position="1"/>
        <end position="22"/>
    </location>
</feature>
<dbReference type="Gene3D" id="3.20.20.140">
    <property type="entry name" value="Metal-dependent hydrolases"/>
    <property type="match status" value="1"/>
</dbReference>
<dbReference type="PANTHER" id="PTHR10443">
    <property type="entry name" value="MICROSOMAL DIPEPTIDASE"/>
    <property type="match status" value="1"/>
</dbReference>
<dbReference type="InterPro" id="IPR008257">
    <property type="entry name" value="Pept_M19"/>
</dbReference>
<name>A0ABT5KYC6_9ALTE</name>
<dbReference type="Gene3D" id="1.10.287.650">
    <property type="entry name" value="L27 domain"/>
    <property type="match status" value="1"/>
</dbReference>
<feature type="chain" id="PRO_5045801568" evidence="1">
    <location>
        <begin position="23"/>
        <end position="410"/>
    </location>
</feature>
<gene>
    <name evidence="2" type="ORF">OIK42_03260</name>
</gene>
<evidence type="ECO:0000256" key="1">
    <source>
        <dbReference type="SAM" id="SignalP"/>
    </source>
</evidence>
<dbReference type="EMBL" id="JAQQXP010000001">
    <property type="protein sequence ID" value="MDC8829775.1"/>
    <property type="molecule type" value="Genomic_DNA"/>
</dbReference>
<proteinExistence type="predicted"/>
<dbReference type="Proteomes" id="UP001218788">
    <property type="component" value="Unassembled WGS sequence"/>
</dbReference>
<keyword evidence="1" id="KW-0732">Signal</keyword>
<accession>A0ABT5KYC6</accession>
<evidence type="ECO:0000313" key="2">
    <source>
        <dbReference type="EMBL" id="MDC8829775.1"/>
    </source>
</evidence>
<evidence type="ECO:0000313" key="3">
    <source>
        <dbReference type="Proteomes" id="UP001218788"/>
    </source>
</evidence>
<organism evidence="2 3">
    <name type="scientific">Alteromonas gilva</name>
    <dbReference type="NCBI Taxonomy" id="2987522"/>
    <lineage>
        <taxon>Bacteria</taxon>
        <taxon>Pseudomonadati</taxon>
        <taxon>Pseudomonadota</taxon>
        <taxon>Gammaproteobacteria</taxon>
        <taxon>Alteromonadales</taxon>
        <taxon>Alteromonadaceae</taxon>
        <taxon>Alteromonas/Salinimonas group</taxon>
        <taxon>Alteromonas</taxon>
    </lineage>
</organism>
<dbReference type="InterPro" id="IPR032466">
    <property type="entry name" value="Metal_Hydrolase"/>
</dbReference>
<dbReference type="Pfam" id="PF01244">
    <property type="entry name" value="Peptidase_M19"/>
    <property type="match status" value="1"/>
</dbReference>
<dbReference type="PANTHER" id="PTHR10443:SF12">
    <property type="entry name" value="DIPEPTIDASE"/>
    <property type="match status" value="1"/>
</dbReference>
<dbReference type="PROSITE" id="PS51365">
    <property type="entry name" value="RENAL_DIPEPTIDASE_2"/>
    <property type="match status" value="1"/>
</dbReference>
<dbReference type="SUPFAM" id="SSF51556">
    <property type="entry name" value="Metallo-dependent hydrolases"/>
    <property type="match status" value="1"/>
</dbReference>